<sequence>MRAGATSPAGTSGASYITAALEEYGWAVVPHPQEHDIGTDLWVSPRDARRFDLGLMLGMQVKNGDSWFAEPATVGGQPGWWFRDSREHFEYWLHHSVPHVVVLRNPETSRAYWARVDAPSVVRTTKRGKLFIAEDQLLDATALAALTKIAAAVRPQPRWSGSAWAGAPDLAPEHELRYSLLAPRLVAPHPNARVGEISPTQAVALLTSGRFGEMDRYGLVESDARRSGWGWELFFALLDYVTEGRDELIHAALEGAKQPHERAAASAVAAAVLTESGKYKEALAALDDTLTSDEYGPIDHAWLMVHRARSLAEVGDPSRAIEAAVGTYALPAQWPEDVTAAAIAGSAAALVFRASDLYKGDVGSTISAGDNEASWWRAQMMSWGLGSIFDDSFRRWQDDGEVRFSRDTGTHRLRGASLTAGFTAHHDAWCHTTSLIARADLMDGTRDTDHAAQCLTDLVRAGDTKAVKRAISHLLEAGPADAITIAADTLNLADVTHTDARSAIELLARGADVLTSSAADAAARWALSADADLATWIERVRPSFIVEYKQAELLRELIDVVSPTIRAQIRARIVSCPALVDQGSAHEWAAVLAAIPVEEWDDDDAATLLARSGDNWEFVDALMPLRVRRDPATRSKNASRLRAGDLKALTWVGPIANVPADTAAPLITAAAAAIGDRLTQVRSGMYTRGTGIDAGRVLVLLNTQFPDQGDWSPILELLREPRASSPMLEATLVTIQWCSERIAESARTEICEALDDLVKRRRVRLPLFDRDVAPAAVAALDSLRPGALLSSRWIANQDGAVRRGLIHNLARRADPADLSALTVLAGDIVPRTRATAAAALSRWVENDVALVPGLDAIRGLLADEGTLIARYIVGQWSDEPSEPTRQLAAELLSHRSATVRAAARTALAERAEIPAEYPN</sequence>
<keyword evidence="3" id="KW-1185">Reference proteome</keyword>
<dbReference type="Pfam" id="PF14280">
    <property type="entry name" value="DUF4365"/>
    <property type="match status" value="1"/>
</dbReference>
<dbReference type="RefSeq" id="WP_191791212.1">
    <property type="nucleotide sequence ID" value="NZ_JACSQE010000010.1"/>
</dbReference>
<name>A0ABR8V4R1_9CELL</name>
<feature type="domain" description="DUF4365" evidence="1">
    <location>
        <begin position="12"/>
        <end position="149"/>
    </location>
</feature>
<protein>
    <submittedName>
        <fullName evidence="2">DUF4365 domain-containing protein</fullName>
    </submittedName>
</protein>
<accession>A0ABR8V4R1</accession>
<evidence type="ECO:0000313" key="2">
    <source>
        <dbReference type="EMBL" id="MBD7999546.1"/>
    </source>
</evidence>
<proteinExistence type="predicted"/>
<organism evidence="2 3">
    <name type="scientific">Oerskovia gallyi</name>
    <dbReference type="NCBI Taxonomy" id="2762226"/>
    <lineage>
        <taxon>Bacteria</taxon>
        <taxon>Bacillati</taxon>
        <taxon>Actinomycetota</taxon>
        <taxon>Actinomycetes</taxon>
        <taxon>Micrococcales</taxon>
        <taxon>Cellulomonadaceae</taxon>
        <taxon>Oerskovia</taxon>
    </lineage>
</organism>
<evidence type="ECO:0000259" key="1">
    <source>
        <dbReference type="Pfam" id="PF14280"/>
    </source>
</evidence>
<dbReference type="Proteomes" id="UP000633601">
    <property type="component" value="Unassembled WGS sequence"/>
</dbReference>
<gene>
    <name evidence="2" type="ORF">H9640_13380</name>
</gene>
<evidence type="ECO:0000313" key="3">
    <source>
        <dbReference type="Proteomes" id="UP000633601"/>
    </source>
</evidence>
<dbReference type="EMBL" id="JACSQE010000010">
    <property type="protein sequence ID" value="MBD7999546.1"/>
    <property type="molecule type" value="Genomic_DNA"/>
</dbReference>
<dbReference type="InterPro" id="IPR025375">
    <property type="entry name" value="DUF4365"/>
</dbReference>
<comment type="caution">
    <text evidence="2">The sequence shown here is derived from an EMBL/GenBank/DDBJ whole genome shotgun (WGS) entry which is preliminary data.</text>
</comment>
<reference evidence="2 3" key="1">
    <citation type="submission" date="2020-08" db="EMBL/GenBank/DDBJ databases">
        <title>A Genomic Blueprint of the Chicken Gut Microbiome.</title>
        <authorList>
            <person name="Gilroy R."/>
            <person name="Ravi A."/>
            <person name="Getino M."/>
            <person name="Pursley I."/>
            <person name="Horton D.L."/>
            <person name="Alikhan N.-F."/>
            <person name="Baker D."/>
            <person name="Gharbi K."/>
            <person name="Hall N."/>
            <person name="Watson M."/>
            <person name="Adriaenssens E.M."/>
            <person name="Foster-Nyarko E."/>
            <person name="Jarju S."/>
            <person name="Secka A."/>
            <person name="Antonio M."/>
            <person name="Oren A."/>
            <person name="Chaudhuri R."/>
            <person name="La Ragione R.M."/>
            <person name="Hildebrand F."/>
            <person name="Pallen M.J."/>
        </authorList>
    </citation>
    <scope>NUCLEOTIDE SEQUENCE [LARGE SCALE GENOMIC DNA]</scope>
    <source>
        <strain evidence="2 3">Sa2CUA8</strain>
    </source>
</reference>